<accession>C2XQJ7</accession>
<dbReference type="EMBL" id="ACMP01000039">
    <property type="protein sequence ID" value="EEL72054.1"/>
    <property type="molecule type" value="Genomic_DNA"/>
</dbReference>
<proteinExistence type="predicted"/>
<name>C2XQJ7_BACMY</name>
<protein>
    <recommendedName>
        <fullName evidence="2">Cysteine-rich CPCC domain-containing protein</fullName>
    </recommendedName>
</protein>
<dbReference type="Proteomes" id="UP000001753">
    <property type="component" value="Chromosome"/>
</dbReference>
<dbReference type="HOGENOM" id="CLU_1665871_0_0_9"/>
<comment type="caution">
    <text evidence="1">The sequence shown here is derived from an EMBL/GenBank/DDBJ whole genome shotgun (WGS) entry which is preliminary data.</text>
</comment>
<reference evidence="1" key="1">
    <citation type="journal article" date="2012" name="Genome Res.">
        <title>Genomic characterization of the Bacillus cereus sensu lato species: Backdrop to the evolution of Bacillus anthracis.</title>
        <authorList>
            <person name="Zwick M.E."/>
            <person name="Joseph S.J."/>
            <person name="Didelot X."/>
            <person name="Chen P.E."/>
            <person name="Bishop-Lilly K.A."/>
            <person name="Stewart A.C."/>
            <person name="Willner K."/>
            <person name="Nolan N."/>
            <person name="Lentz S."/>
            <person name="Thomason M.K."/>
            <person name="Sozhamannan S."/>
            <person name="Mateczun A.J."/>
            <person name="Du L."/>
            <person name="Read T.D."/>
        </authorList>
    </citation>
    <scope>NUCLEOTIDE SEQUENCE [LARGE SCALE GENOMIC DNA]</scope>
    <source>
        <strain evidence="1">AH603</strain>
    </source>
</reference>
<evidence type="ECO:0000313" key="1">
    <source>
        <dbReference type="EMBL" id="EEL72054.1"/>
    </source>
</evidence>
<sequence length="158" mass="18273">MLCSSIKGFEIISGKKIASLVDFLINETPNPVKVMSALNTEQVINEIKEFERELDNLLSNFKPTRKNTLINNDNNLKGDKMNNNDMNYICLICGFDELLDPSYEICSCCGFQFGYDDCDQGYTFIEYRKEWLKKGAIWFNSAKKPARWSLEKQLKNIE</sequence>
<organism evidence="1">
    <name type="scientific">Bacillus mycoides</name>
    <dbReference type="NCBI Taxonomy" id="1405"/>
    <lineage>
        <taxon>Bacteria</taxon>
        <taxon>Bacillati</taxon>
        <taxon>Bacillota</taxon>
        <taxon>Bacilli</taxon>
        <taxon>Bacillales</taxon>
        <taxon>Bacillaceae</taxon>
        <taxon>Bacillus</taxon>
        <taxon>Bacillus cereus group</taxon>
    </lineage>
</organism>
<dbReference type="AlphaFoldDB" id="C2XQJ7"/>
<gene>
    <name evidence="1" type="ORF">bcere0026_9540</name>
</gene>
<evidence type="ECO:0008006" key="2">
    <source>
        <dbReference type="Google" id="ProtNLM"/>
    </source>
</evidence>